<reference evidence="2 3" key="1">
    <citation type="journal article" date="2010" name="Virology">
        <title>A jumbo phage infecting the phytopathogen Ralstonia solanacearum defines a new lineage of the Myoviridae family.</title>
        <authorList>
            <person name="Yamada T."/>
            <person name="Satoh S."/>
            <person name="Ishikawa H."/>
            <person name="Fujiwara A."/>
            <person name="Kawasaki T."/>
            <person name="Fujie M."/>
            <person name="Ogata H."/>
        </authorList>
    </citation>
    <scope>NUCLEOTIDE SEQUENCE [LARGE SCALE GENOMIC DNA]</scope>
</reference>
<dbReference type="RefSeq" id="YP_001949881.1">
    <property type="nucleotide sequence ID" value="NC_010811.2"/>
</dbReference>
<dbReference type="GeneID" id="6369707"/>
<evidence type="ECO:0000313" key="2">
    <source>
        <dbReference type="EMBL" id="BAG41451.1"/>
    </source>
</evidence>
<keyword evidence="1" id="KW-0472">Membrane</keyword>
<dbReference type="EMBL" id="AB366653">
    <property type="protein sequence ID" value="BAG41451.1"/>
    <property type="molecule type" value="Genomic_DNA"/>
</dbReference>
<protein>
    <submittedName>
        <fullName evidence="2">Uncharacterized protein</fullName>
    </submittedName>
</protein>
<proteinExistence type="predicted"/>
<sequence length="45" mass="4927">MIAALLCIVVHITIRHLADAPTEPRAVAVINICVTILAIWVIYLC</sequence>
<keyword evidence="1" id="KW-1133">Transmembrane helix</keyword>
<evidence type="ECO:0000313" key="3">
    <source>
        <dbReference type="Proteomes" id="UP000001034"/>
    </source>
</evidence>
<dbReference type="Proteomes" id="UP000001034">
    <property type="component" value="Segment"/>
</dbReference>
<keyword evidence="3" id="KW-1185">Reference proteome</keyword>
<keyword evidence="1" id="KW-0812">Transmembrane</keyword>
<organism evidence="2 3">
    <name type="scientific">Ralstonia phage phiRSL1</name>
    <dbReference type="NCBI Taxonomy" id="1980924"/>
    <lineage>
        <taxon>Viruses</taxon>
        <taxon>Duplodnaviria</taxon>
        <taxon>Heunggongvirae</taxon>
        <taxon>Uroviricota</taxon>
        <taxon>Caudoviricetes</taxon>
        <taxon>Mieseafarmvirus</taxon>
        <taxon>Mieseafarmvirus RSL1</taxon>
    </lineage>
</organism>
<name>B2ZXM5_9CAUD</name>
<feature type="transmembrane region" description="Helical" evidence="1">
    <location>
        <begin position="27"/>
        <end position="44"/>
    </location>
</feature>
<evidence type="ECO:0000256" key="1">
    <source>
        <dbReference type="SAM" id="Phobius"/>
    </source>
</evidence>
<dbReference type="KEGG" id="vg:6369707"/>
<accession>B2ZXM5</accession>